<sequence length="150" mass="16996">MLASYQSRAEASVGVCLQPGSLQAHVLENLWLDRPSDLMLIQPELEVPDDHRNLGDLRPESTMSRTLGVDESFKFSYIKNPCLKSSVVTIRTKPCDLKTLLLHRQRQCQFRVYGDYTCVYNSLAPKVRETVYSGLRSRKLRWSSATSSSG</sequence>
<accession>A0A4C1ZJJ9</accession>
<organism evidence="1 2">
    <name type="scientific">Eumeta variegata</name>
    <name type="common">Bagworm moth</name>
    <name type="synonym">Eumeta japonica</name>
    <dbReference type="NCBI Taxonomy" id="151549"/>
    <lineage>
        <taxon>Eukaryota</taxon>
        <taxon>Metazoa</taxon>
        <taxon>Ecdysozoa</taxon>
        <taxon>Arthropoda</taxon>
        <taxon>Hexapoda</taxon>
        <taxon>Insecta</taxon>
        <taxon>Pterygota</taxon>
        <taxon>Neoptera</taxon>
        <taxon>Endopterygota</taxon>
        <taxon>Lepidoptera</taxon>
        <taxon>Glossata</taxon>
        <taxon>Ditrysia</taxon>
        <taxon>Tineoidea</taxon>
        <taxon>Psychidae</taxon>
        <taxon>Oiketicinae</taxon>
        <taxon>Eumeta</taxon>
    </lineage>
</organism>
<keyword evidence="2" id="KW-1185">Reference proteome</keyword>
<protein>
    <submittedName>
        <fullName evidence="1">Uncharacterized protein</fullName>
    </submittedName>
</protein>
<reference evidence="1 2" key="1">
    <citation type="journal article" date="2019" name="Commun. Biol.">
        <title>The bagworm genome reveals a unique fibroin gene that provides high tensile strength.</title>
        <authorList>
            <person name="Kono N."/>
            <person name="Nakamura H."/>
            <person name="Ohtoshi R."/>
            <person name="Tomita M."/>
            <person name="Numata K."/>
            <person name="Arakawa K."/>
        </authorList>
    </citation>
    <scope>NUCLEOTIDE SEQUENCE [LARGE SCALE GENOMIC DNA]</scope>
</reference>
<evidence type="ECO:0000313" key="2">
    <source>
        <dbReference type="Proteomes" id="UP000299102"/>
    </source>
</evidence>
<dbReference type="AlphaFoldDB" id="A0A4C1ZJJ9"/>
<comment type="caution">
    <text evidence="1">The sequence shown here is derived from an EMBL/GenBank/DDBJ whole genome shotgun (WGS) entry which is preliminary data.</text>
</comment>
<dbReference type="Proteomes" id="UP000299102">
    <property type="component" value="Unassembled WGS sequence"/>
</dbReference>
<name>A0A4C1ZJJ9_EUMVA</name>
<gene>
    <name evidence="1" type="ORF">EVAR_59233_1</name>
</gene>
<proteinExistence type="predicted"/>
<evidence type="ECO:0000313" key="1">
    <source>
        <dbReference type="EMBL" id="GBP86787.1"/>
    </source>
</evidence>
<dbReference type="EMBL" id="BGZK01001816">
    <property type="protein sequence ID" value="GBP86787.1"/>
    <property type="molecule type" value="Genomic_DNA"/>
</dbReference>